<protein>
    <submittedName>
        <fullName evidence="2">Uncharacterized protein</fullName>
    </submittedName>
</protein>
<feature type="region of interest" description="Disordered" evidence="1">
    <location>
        <begin position="1"/>
        <end position="26"/>
    </location>
</feature>
<name>A0A419I0A0_9PSEU</name>
<proteinExistence type="predicted"/>
<dbReference type="RefSeq" id="WP_120024998.1">
    <property type="nucleotide sequence ID" value="NZ_QZFV01000098.1"/>
</dbReference>
<evidence type="ECO:0000313" key="2">
    <source>
        <dbReference type="EMBL" id="RJQ83073.1"/>
    </source>
</evidence>
<dbReference type="EMBL" id="QZFV01000098">
    <property type="protein sequence ID" value="RJQ83073.1"/>
    <property type="molecule type" value="Genomic_DNA"/>
</dbReference>
<comment type="caution">
    <text evidence="2">The sequence shown here is derived from an EMBL/GenBank/DDBJ whole genome shotgun (WGS) entry which is preliminary data.</text>
</comment>
<evidence type="ECO:0000256" key="1">
    <source>
        <dbReference type="SAM" id="MobiDB-lite"/>
    </source>
</evidence>
<keyword evidence="3" id="KW-1185">Reference proteome</keyword>
<dbReference type="AlphaFoldDB" id="A0A419I0A0"/>
<reference evidence="2 3" key="1">
    <citation type="submission" date="2018-09" db="EMBL/GenBank/DDBJ databases">
        <title>YIM PH 21725 draft genome.</title>
        <authorList>
            <person name="Miao C."/>
        </authorList>
    </citation>
    <scope>NUCLEOTIDE SEQUENCE [LARGE SCALE GENOMIC DNA]</scope>
    <source>
        <strain evidence="3">YIM PH21725</strain>
    </source>
</reference>
<evidence type="ECO:0000313" key="3">
    <source>
        <dbReference type="Proteomes" id="UP000285112"/>
    </source>
</evidence>
<dbReference type="Proteomes" id="UP000285112">
    <property type="component" value="Unassembled WGS sequence"/>
</dbReference>
<gene>
    <name evidence="2" type="ORF">D5S19_20600</name>
</gene>
<sequence>MRDQSTGLHPAPDLVTDEADTTAQEARRHKAALAVAAQATDAEECAMLLDMLGLHTRGGSRTEVA</sequence>
<organism evidence="2 3">
    <name type="scientific">Amycolatopsis panacis</name>
    <dbReference type="NCBI Taxonomy" id="2340917"/>
    <lineage>
        <taxon>Bacteria</taxon>
        <taxon>Bacillati</taxon>
        <taxon>Actinomycetota</taxon>
        <taxon>Actinomycetes</taxon>
        <taxon>Pseudonocardiales</taxon>
        <taxon>Pseudonocardiaceae</taxon>
        <taxon>Amycolatopsis</taxon>
    </lineage>
</organism>
<accession>A0A419I0A0</accession>